<dbReference type="InterPro" id="IPR002559">
    <property type="entry name" value="Transposase_11"/>
</dbReference>
<comment type="caution">
    <text evidence="3">The sequence shown here is derived from an EMBL/GenBank/DDBJ whole genome shotgun (WGS) entry which is preliminary data.</text>
</comment>
<dbReference type="EMBL" id="WTVH01000077">
    <property type="protein sequence ID" value="NMF95412.1"/>
    <property type="molecule type" value="Genomic_DNA"/>
</dbReference>
<dbReference type="PANTHER" id="PTHR30007:SF0">
    <property type="entry name" value="TRANSPOSASE"/>
    <property type="match status" value="1"/>
</dbReference>
<protein>
    <submittedName>
        <fullName evidence="3">IS5 family transposase</fullName>
    </submittedName>
</protein>
<gene>
    <name evidence="3" type="ORF">GO608_19155</name>
</gene>
<evidence type="ECO:0000259" key="1">
    <source>
        <dbReference type="Pfam" id="PF01609"/>
    </source>
</evidence>
<reference evidence="3" key="1">
    <citation type="submission" date="2019-12" db="EMBL/GenBank/DDBJ databases">
        <title>Comparative genomics gives insights into the taxonomy of the Azoarcus-Aromatoleum group and reveals separate origins of nif in the plant-associated Azoarcus and non-plant-associated Aromatoleum sub-groups.</title>
        <authorList>
            <person name="Lafos M."/>
            <person name="Maluk M."/>
            <person name="Batista M."/>
            <person name="Junghare M."/>
            <person name="Carmona M."/>
            <person name="Faoro H."/>
            <person name="Cruz L.M."/>
            <person name="Battistoni F."/>
            <person name="De Souza E."/>
            <person name="Pedrosa F."/>
            <person name="Chen W.-M."/>
            <person name="Poole P.S."/>
            <person name="Dixon R.A."/>
            <person name="James E.K."/>
        </authorList>
    </citation>
    <scope>NUCLEOTIDE SEQUENCE</scope>
    <source>
        <strain evidence="3">U120</strain>
    </source>
</reference>
<organism evidence="3 4">
    <name type="scientific">Aromatoleum buckelii</name>
    <dbReference type="NCBI Taxonomy" id="200254"/>
    <lineage>
        <taxon>Bacteria</taxon>
        <taxon>Pseudomonadati</taxon>
        <taxon>Pseudomonadota</taxon>
        <taxon>Betaproteobacteria</taxon>
        <taxon>Rhodocyclales</taxon>
        <taxon>Rhodocyclaceae</taxon>
        <taxon>Aromatoleum</taxon>
    </lineage>
</organism>
<proteinExistence type="predicted"/>
<evidence type="ECO:0000259" key="2">
    <source>
        <dbReference type="Pfam" id="PF13340"/>
    </source>
</evidence>
<dbReference type="InterPro" id="IPR025161">
    <property type="entry name" value="IS402-like_dom"/>
</dbReference>
<feature type="domain" description="Insertion element IS402-like" evidence="2">
    <location>
        <begin position="10"/>
        <end position="94"/>
    </location>
</feature>
<evidence type="ECO:0000313" key="4">
    <source>
        <dbReference type="Proteomes" id="UP000601990"/>
    </source>
</evidence>
<dbReference type="RefSeq" id="WP_169200595.1">
    <property type="nucleotide sequence ID" value="NZ_WTVH02000010.1"/>
</dbReference>
<sequence length="287" mass="32631">MAMRVESWVVTDAFWQRVEPLVPQRVPSPDKQYLRKPGAGRPPKPARQVFEAIVYVLRTGCQWKALPKERFGSASAIHKRFLEWEEAGFFEAVWKAGLAEYDEMEGIAWRWQSVDGAMMKAPLAQEAVGPNPTDRGKKGGSKRHLLVDGRGVPLSLIVTGANVNDGKRLNEVLNAIVVKRRCPPVRRSKHLCADAGYRSAENLRTIETHRYIPHVVSHRQEADIKGRDPSKKAKRWVVEVAHSWFNRFRKLLVRYEKLERSFLALNHLAAAIIAFRNVPLGINIIYG</sequence>
<dbReference type="NCBIfam" id="NF033580">
    <property type="entry name" value="transpos_IS5_3"/>
    <property type="match status" value="1"/>
</dbReference>
<dbReference type="Pfam" id="PF01609">
    <property type="entry name" value="DDE_Tnp_1"/>
    <property type="match status" value="1"/>
</dbReference>
<keyword evidence="4" id="KW-1185">Reference proteome</keyword>
<dbReference type="Proteomes" id="UP000601990">
    <property type="component" value="Unassembled WGS sequence"/>
</dbReference>
<name>A0ABX1N834_9RHOO</name>
<dbReference type="Pfam" id="PF13340">
    <property type="entry name" value="DUF4096"/>
    <property type="match status" value="1"/>
</dbReference>
<feature type="domain" description="Transposase IS4-like" evidence="1">
    <location>
        <begin position="114"/>
        <end position="272"/>
    </location>
</feature>
<dbReference type="PANTHER" id="PTHR30007">
    <property type="entry name" value="PHP DOMAIN PROTEIN"/>
    <property type="match status" value="1"/>
</dbReference>
<evidence type="ECO:0000313" key="3">
    <source>
        <dbReference type="EMBL" id="NMF95412.1"/>
    </source>
</evidence>
<accession>A0ABX1N834</accession>